<dbReference type="Proteomes" id="UP000486847">
    <property type="component" value="Unassembled WGS sequence"/>
</dbReference>
<comment type="caution">
    <text evidence="5">The sequence shown here is derived from an EMBL/GenBank/DDBJ whole genome shotgun (WGS) entry which is preliminary data.</text>
</comment>
<name>A0A1T1J3I6_ECOLX</name>
<reference evidence="5 6" key="1">
    <citation type="submission" date="2016-12" db="EMBL/GenBank/DDBJ databases">
        <title>Real-Time Genomic Investigation Underlying the Public Health Response to a Shiga Toxin-Producing Escherichia Coli O26:H11 Outbreak in a Nursery.</title>
        <authorList>
            <person name="Ferdous M."/>
            <person name="Moran-Gilad J."/>
            <person name="Rossen J.W."/>
            <person name="Gdalevich M."/>
        </authorList>
    </citation>
    <scope>NUCLEOTIDE SEQUENCE [LARGE SCALE GENOMIC DNA]</scope>
    <source>
        <strain evidence="5 6">STEC 514-2</strain>
    </source>
</reference>
<dbReference type="EMBL" id="WCEW01000035">
    <property type="protein sequence ID" value="MTE91475.1"/>
    <property type="molecule type" value="Genomic_DNA"/>
</dbReference>
<evidence type="ECO:0000313" key="1">
    <source>
        <dbReference type="EMBL" id="EFH6652378.1"/>
    </source>
</evidence>
<reference evidence="3 7" key="3">
    <citation type="journal article" date="2019" name="Nat. Med.">
        <title>A library of human gut bacterial isolates paired with longitudinal multiomics data enables mechanistic microbiome research.</title>
        <authorList>
            <person name="Poyet M."/>
            <person name="Groussin M."/>
            <person name="Gibbons S.M."/>
            <person name="Avila-Pacheco J."/>
            <person name="Jiang X."/>
            <person name="Kearney S.M."/>
            <person name="Perrotta A.R."/>
            <person name="Berdy B."/>
            <person name="Zhao S."/>
            <person name="Lieberman T.D."/>
            <person name="Swanson P.K."/>
            <person name="Smith M."/>
            <person name="Roesemann S."/>
            <person name="Alexander J.E."/>
            <person name="Rich S.A."/>
            <person name="Livny J."/>
            <person name="Vlamakis H."/>
            <person name="Clish C."/>
            <person name="Bullock K."/>
            <person name="Deik A."/>
            <person name="Scott J."/>
            <person name="Pierce K.A."/>
            <person name="Xavier R.J."/>
            <person name="Alm E.J."/>
        </authorList>
    </citation>
    <scope>NUCLEOTIDE SEQUENCE [LARGE SCALE GENOMIC DNA]</scope>
    <source>
        <strain evidence="3 7">BIOML-A382</strain>
    </source>
</reference>
<dbReference type="Proteomes" id="UP000218543">
    <property type="component" value="Unassembled WGS sequence"/>
</dbReference>
<evidence type="ECO:0000313" key="6">
    <source>
        <dbReference type="Proteomes" id="UP000218543"/>
    </source>
</evidence>
<dbReference type="AlphaFoldDB" id="A0A1T1J3I6"/>
<dbReference type="Proteomes" id="UP000530628">
    <property type="component" value="Unassembled WGS sequence"/>
</dbReference>
<protein>
    <submittedName>
        <fullName evidence="5">Uncharacterized protein</fullName>
    </submittedName>
</protein>
<reference evidence="1 9" key="5">
    <citation type="submission" date="2019-11" db="EMBL/GenBank/DDBJ databases">
        <authorList>
            <consortium name="GenomeTrakr network: Whole genome sequencing for foodborne pathogen traceback"/>
        </authorList>
    </citation>
    <scope>NUCLEOTIDE SEQUENCE [LARGE SCALE GENOMIC DNA]</scope>
    <source>
        <strain evidence="1 9">PSU-2072</strain>
    </source>
</reference>
<dbReference type="RefSeq" id="WP_004105254.1">
    <property type="nucleotide sequence ID" value="NZ_AP022164.1"/>
</dbReference>
<accession>A0A1T1J3I6</accession>
<dbReference type="EMBL" id="DAAYTU010000031">
    <property type="protein sequence ID" value="HAG5772337.1"/>
    <property type="molecule type" value="Genomic_DNA"/>
</dbReference>
<evidence type="ECO:0000313" key="5">
    <source>
        <dbReference type="EMBL" id="PAU18115.1"/>
    </source>
</evidence>
<dbReference type="EMBL" id="WKUE01000039">
    <property type="protein sequence ID" value="MSI71084.1"/>
    <property type="molecule type" value="Genomic_DNA"/>
</dbReference>
<gene>
    <name evidence="5" type="ORF">BTQ06_21650</name>
    <name evidence="4" type="ORF">F9B07_22175</name>
    <name evidence="2" type="ORF">GGB84_004087</name>
    <name evidence="3" type="ORF">GKF66_20165</name>
    <name evidence="1" type="ORF">GNW61_27320</name>
</gene>
<reference evidence="2" key="6">
    <citation type="submission" date="2020-02" db="EMBL/GenBank/DDBJ databases">
        <authorList>
            <consortium name="NCBI Pathogen Detection Project"/>
        </authorList>
    </citation>
    <scope>NUCLEOTIDE SEQUENCE</scope>
    <source>
        <strain evidence="2">1839</strain>
    </source>
</reference>
<evidence type="ECO:0000313" key="9">
    <source>
        <dbReference type="Proteomes" id="UP000530628"/>
    </source>
</evidence>
<evidence type="ECO:0000313" key="8">
    <source>
        <dbReference type="Proteomes" id="UP000486847"/>
    </source>
</evidence>
<evidence type="ECO:0000313" key="3">
    <source>
        <dbReference type="EMBL" id="MSI71084.1"/>
    </source>
</evidence>
<sequence length="62" mass="6915">MMRRKASLLQAIGSIISLFPAVDHFRHMATRSSMGLARDADAIRKDFQKVSGVDKREKSKGP</sequence>
<dbReference type="EMBL" id="MRVZ01000085">
    <property type="protein sequence ID" value="PAU18115.1"/>
    <property type="molecule type" value="Genomic_DNA"/>
</dbReference>
<evidence type="ECO:0000313" key="2">
    <source>
        <dbReference type="EMBL" id="HAG5772337.1"/>
    </source>
</evidence>
<reference evidence="4 8" key="4">
    <citation type="submission" date="2019-10" db="EMBL/GenBank/DDBJ databases">
        <title>Comparative genomic analysis of antimicrobial resistant Escherichia coli of diverse origin.</title>
        <authorList>
            <person name="Ghatak S."/>
            <person name="Milton A.P."/>
            <person name="Rhetso K."/>
            <person name="Purkait D."/>
            <person name="Das S."/>
            <person name="Puro K.-U."/>
            <person name="Shakuntala I."/>
            <person name="Sen A."/>
            <person name="Sanjukta R."/>
            <person name="Priya G.B."/>
            <person name="Mawlong M."/>
            <person name="Lyngdoh V."/>
            <person name="Rynghang J."/>
            <person name="Mawphlang B.L."/>
        </authorList>
    </citation>
    <scope>NUCLEOTIDE SEQUENCE [LARGE SCALE GENOMIC DNA]</scope>
    <source>
        <strain evidence="4 8">SE161</strain>
    </source>
</reference>
<reference evidence="2" key="2">
    <citation type="journal article" date="2018" name="Genome Biol.">
        <title>SKESA: strategic k-mer extension for scrupulous assemblies.</title>
        <authorList>
            <person name="Souvorov A."/>
            <person name="Agarwala R."/>
            <person name="Lipman D.J."/>
        </authorList>
    </citation>
    <scope>NUCLEOTIDE SEQUENCE [LARGE SCALE GENOMIC DNA]</scope>
    <source>
        <strain evidence="2">1839</strain>
    </source>
</reference>
<organism evidence="5 6">
    <name type="scientific">Escherichia coli</name>
    <dbReference type="NCBI Taxonomy" id="562"/>
    <lineage>
        <taxon>Bacteria</taxon>
        <taxon>Pseudomonadati</taxon>
        <taxon>Pseudomonadota</taxon>
        <taxon>Gammaproteobacteria</taxon>
        <taxon>Enterobacterales</taxon>
        <taxon>Enterobacteriaceae</taxon>
        <taxon>Escherichia</taxon>
    </lineage>
</organism>
<proteinExistence type="predicted"/>
<dbReference type="EMBL" id="AASWOY010000171">
    <property type="protein sequence ID" value="EFH6652378.1"/>
    <property type="molecule type" value="Genomic_DNA"/>
</dbReference>
<evidence type="ECO:0000313" key="7">
    <source>
        <dbReference type="Proteomes" id="UP000438958"/>
    </source>
</evidence>
<dbReference type="Proteomes" id="UP000438958">
    <property type="component" value="Unassembled WGS sequence"/>
</dbReference>
<evidence type="ECO:0000313" key="4">
    <source>
        <dbReference type="EMBL" id="MTE91475.1"/>
    </source>
</evidence>